<keyword evidence="6" id="KW-0378">Hydrolase</keyword>
<comment type="subcellular location">
    <subcellularLocation>
        <location evidence="1">Cell membrane</location>
        <topology evidence="1">Lipid-anchor</topology>
        <topology evidence="1">GPI-anchor</topology>
    </subcellularLocation>
</comment>
<organism evidence="16 17">
    <name type="scientific">Marinicella pacifica</name>
    <dbReference type="NCBI Taxonomy" id="1171543"/>
    <lineage>
        <taxon>Bacteria</taxon>
        <taxon>Pseudomonadati</taxon>
        <taxon>Pseudomonadota</taxon>
        <taxon>Gammaproteobacteria</taxon>
        <taxon>Lysobacterales</taxon>
        <taxon>Marinicellaceae</taxon>
        <taxon>Marinicella</taxon>
    </lineage>
</organism>
<dbReference type="AlphaFoldDB" id="A0A917FPJ4"/>
<dbReference type="GO" id="GO:0004035">
    <property type="term" value="F:alkaline phosphatase activity"/>
    <property type="evidence" value="ECO:0007669"/>
    <property type="project" value="TreeGrafter"/>
</dbReference>
<sequence length="515" mass="56084">MALKTPLSRLTTVCGVLLTLTACASGDIKPAAKTATVVSETNNQWYQAGEDKIKALLAIPTFPQHAKNVIFFVGDGMSLATVNAARIYQGQQMGQPGEENLLSFEQFPYTALSKTYNTNLQTPDSAGTMSAMITGVKTKAGAISVDEGVDIGVCGDQKHHVLSLLSRAEIAGMNTGVVSTARLTHATPAATYAHAESRRWEADSDLPKDNKGCKDIAAQLIDYPHGDGPEIAMAGGRRNFLPNTMNDPEYAMLKPGVRTDGRDLTREWLEKYTQSAYVWNHKQLLALDLKNTDHLLGLFEPSHMQYEINRSKDEAGEPSLTEMTETAIGFLAQKNKPYFLMVEGGRIDHGHHAGYAKLAITETVEFSNAVEKALSMVDLNETLIIVTADHAHTMTLSGYAQRGNPILGKIIVPDEYGNPSDQLQLDTQGKPMTTLSYANGPGYINGDQRPDLTHVDTTTDNYKQAATIPLKSETHSGEDVVIYATGAGSHLVRGVLEQHLIYHIMKTALFEQIKP</sequence>
<comment type="cofactor">
    <cofactor evidence="13">
        <name>Zn(2+)</name>
        <dbReference type="ChEBI" id="CHEBI:29105"/>
    </cofactor>
    <text evidence="13">Binds 2 Zn(2+) ions.</text>
</comment>
<keyword evidence="8 13" id="KW-0460">Magnesium</keyword>
<dbReference type="SUPFAM" id="SSF53649">
    <property type="entry name" value="Alkaline phosphatase-like"/>
    <property type="match status" value="1"/>
</dbReference>
<feature type="binding site" evidence="13">
    <location>
        <position position="343"/>
    </location>
    <ligand>
        <name>Mg(2+)</name>
        <dbReference type="ChEBI" id="CHEBI:18420"/>
    </ligand>
</feature>
<dbReference type="GO" id="GO:0005886">
    <property type="term" value="C:plasma membrane"/>
    <property type="evidence" value="ECO:0007669"/>
    <property type="project" value="UniProtKB-SubCell"/>
</dbReference>
<keyword evidence="2" id="KW-1003">Cell membrane</keyword>
<evidence type="ECO:0000256" key="6">
    <source>
        <dbReference type="ARBA" id="ARBA00022801"/>
    </source>
</evidence>
<gene>
    <name evidence="16" type="primary">phoA</name>
    <name evidence="16" type="ORF">GCM10011365_15140</name>
</gene>
<keyword evidence="11" id="KW-0449">Lipoprotein</keyword>
<evidence type="ECO:0000256" key="4">
    <source>
        <dbReference type="ARBA" id="ARBA00022622"/>
    </source>
</evidence>
<dbReference type="GO" id="GO:0098552">
    <property type="term" value="C:side of membrane"/>
    <property type="evidence" value="ECO:0007669"/>
    <property type="project" value="UniProtKB-KW"/>
</dbReference>
<evidence type="ECO:0000256" key="15">
    <source>
        <dbReference type="SAM" id="SignalP"/>
    </source>
</evidence>
<dbReference type="Proteomes" id="UP000605253">
    <property type="component" value="Unassembled WGS sequence"/>
</dbReference>
<feature type="binding site" evidence="13">
    <location>
        <position position="389"/>
    </location>
    <ligand>
        <name>Zn(2+)</name>
        <dbReference type="ChEBI" id="CHEBI:29105"/>
        <label>2</label>
    </ligand>
</feature>
<dbReference type="InterPro" id="IPR001952">
    <property type="entry name" value="Alkaline_phosphatase"/>
</dbReference>
<dbReference type="RefSeq" id="WP_188365109.1">
    <property type="nucleotide sequence ID" value="NZ_BAABJF010000002.1"/>
</dbReference>
<dbReference type="SMART" id="SM00098">
    <property type="entry name" value="alkPPc"/>
    <property type="match status" value="1"/>
</dbReference>
<reference evidence="16" key="1">
    <citation type="journal article" date="2014" name="Int. J. Syst. Evol. Microbiol.">
        <title>Complete genome sequence of Corynebacterium casei LMG S-19264T (=DSM 44701T), isolated from a smear-ripened cheese.</title>
        <authorList>
            <consortium name="US DOE Joint Genome Institute (JGI-PGF)"/>
            <person name="Walter F."/>
            <person name="Albersmeier A."/>
            <person name="Kalinowski J."/>
            <person name="Ruckert C."/>
        </authorList>
    </citation>
    <scope>NUCLEOTIDE SEQUENCE</scope>
    <source>
        <strain evidence="16">CGMCC 1.12181</strain>
    </source>
</reference>
<keyword evidence="5 13" id="KW-0479">Metal-binding</keyword>
<dbReference type="FunFam" id="3.40.720.10:FF:000008">
    <property type="entry name" value="Alkaline phosphatase"/>
    <property type="match status" value="1"/>
</dbReference>
<dbReference type="CDD" id="cd16012">
    <property type="entry name" value="ALP"/>
    <property type="match status" value="1"/>
</dbReference>
<evidence type="ECO:0000256" key="13">
    <source>
        <dbReference type="PIRSR" id="PIRSR601952-2"/>
    </source>
</evidence>
<keyword evidence="15" id="KW-0732">Signal</keyword>
<feature type="binding site" evidence="13">
    <location>
        <position position="187"/>
    </location>
    <ligand>
        <name>Mg(2+)</name>
        <dbReference type="ChEBI" id="CHEBI:18420"/>
    </ligand>
</feature>
<evidence type="ECO:0000256" key="11">
    <source>
        <dbReference type="ARBA" id="ARBA00023288"/>
    </source>
</evidence>
<dbReference type="GO" id="GO:0046872">
    <property type="term" value="F:metal ion binding"/>
    <property type="evidence" value="ECO:0007669"/>
    <property type="project" value="UniProtKB-KW"/>
</dbReference>
<keyword evidence="7 13" id="KW-0862">Zinc</keyword>
<feature type="binding site" evidence="13">
    <location>
        <position position="75"/>
    </location>
    <ligand>
        <name>Zn(2+)</name>
        <dbReference type="ChEBI" id="CHEBI:29105"/>
        <label>2</label>
    </ligand>
</feature>
<feature type="active site" description="Phosphoserine intermediate" evidence="12">
    <location>
        <position position="125"/>
    </location>
</feature>
<dbReference type="PROSITE" id="PS51257">
    <property type="entry name" value="PROKAR_LIPOPROTEIN"/>
    <property type="match status" value="1"/>
</dbReference>
<keyword evidence="4" id="KW-0336">GPI-anchor</keyword>
<evidence type="ECO:0000256" key="9">
    <source>
        <dbReference type="ARBA" id="ARBA00023136"/>
    </source>
</evidence>
<feature type="chain" id="PRO_5037908462" evidence="15">
    <location>
        <begin position="25"/>
        <end position="515"/>
    </location>
</feature>
<evidence type="ECO:0000256" key="7">
    <source>
        <dbReference type="ARBA" id="ARBA00022833"/>
    </source>
</evidence>
<feature type="binding site" evidence="13">
    <location>
        <position position="390"/>
    </location>
    <ligand>
        <name>Zn(2+)</name>
        <dbReference type="ChEBI" id="CHEBI:29105"/>
        <label>2</label>
    </ligand>
</feature>
<proteinExistence type="inferred from homology"/>
<keyword evidence="9" id="KW-0472">Membrane</keyword>
<comment type="cofactor">
    <cofactor evidence="13">
        <name>Mg(2+)</name>
        <dbReference type="ChEBI" id="CHEBI:18420"/>
    </cofactor>
    <text evidence="13">Binds 1 Mg(2+) ion.</text>
</comment>
<name>A0A917FPJ4_9GAMM</name>
<comment type="caution">
    <text evidence="16">The sequence shown here is derived from an EMBL/GenBank/DDBJ whole genome shotgun (WGS) entry which is preliminary data.</text>
</comment>
<protein>
    <submittedName>
        <fullName evidence="16">Alkaline phosphatase</fullName>
    </submittedName>
</protein>
<dbReference type="PRINTS" id="PR00113">
    <property type="entry name" value="ALKPHPHTASE"/>
</dbReference>
<keyword evidence="10" id="KW-0325">Glycoprotein</keyword>
<evidence type="ECO:0000256" key="2">
    <source>
        <dbReference type="ARBA" id="ARBA00022475"/>
    </source>
</evidence>
<dbReference type="InterPro" id="IPR017850">
    <property type="entry name" value="Alkaline_phosphatase_core_sf"/>
</dbReference>
<evidence type="ECO:0000256" key="1">
    <source>
        <dbReference type="ARBA" id="ARBA00004609"/>
    </source>
</evidence>
<dbReference type="PANTHER" id="PTHR11596:SF5">
    <property type="entry name" value="ALKALINE PHOSPHATASE"/>
    <property type="match status" value="1"/>
</dbReference>
<keyword evidence="3" id="KW-0597">Phosphoprotein</keyword>
<comment type="similarity">
    <text evidence="14">Belongs to the alkaline phosphatase family.</text>
</comment>
<accession>A0A917FPJ4</accession>
<feature type="binding site" evidence="13">
    <location>
        <position position="75"/>
    </location>
    <ligand>
        <name>Mg(2+)</name>
        <dbReference type="ChEBI" id="CHEBI:18420"/>
    </ligand>
</feature>
<feature type="binding site" evidence="13">
    <location>
        <position position="348"/>
    </location>
    <ligand>
        <name>Zn(2+)</name>
        <dbReference type="ChEBI" id="CHEBI:29105"/>
        <label>2</label>
    </ligand>
</feature>
<dbReference type="Gene3D" id="3.40.720.10">
    <property type="entry name" value="Alkaline Phosphatase, subunit A"/>
    <property type="match status" value="1"/>
</dbReference>
<reference evidence="16" key="2">
    <citation type="submission" date="2020-09" db="EMBL/GenBank/DDBJ databases">
        <authorList>
            <person name="Sun Q."/>
            <person name="Zhou Y."/>
        </authorList>
    </citation>
    <scope>NUCLEOTIDE SEQUENCE</scope>
    <source>
        <strain evidence="16">CGMCC 1.12181</strain>
    </source>
</reference>
<keyword evidence="17" id="KW-1185">Reference proteome</keyword>
<evidence type="ECO:0000256" key="3">
    <source>
        <dbReference type="ARBA" id="ARBA00022553"/>
    </source>
</evidence>
<feature type="binding site" evidence="13">
    <location>
        <position position="185"/>
    </location>
    <ligand>
        <name>Mg(2+)</name>
        <dbReference type="ChEBI" id="CHEBI:18420"/>
    </ligand>
</feature>
<dbReference type="EMBL" id="BMEO01000005">
    <property type="protein sequence ID" value="GGF94795.1"/>
    <property type="molecule type" value="Genomic_DNA"/>
</dbReference>
<evidence type="ECO:0000313" key="17">
    <source>
        <dbReference type="Proteomes" id="UP000605253"/>
    </source>
</evidence>
<dbReference type="Pfam" id="PF00245">
    <property type="entry name" value="Alk_phosphatase"/>
    <property type="match status" value="1"/>
</dbReference>
<feature type="binding site" evidence="13">
    <location>
        <position position="475"/>
    </location>
    <ligand>
        <name>Zn(2+)</name>
        <dbReference type="ChEBI" id="CHEBI:29105"/>
        <label>2</label>
    </ligand>
</feature>
<evidence type="ECO:0000256" key="10">
    <source>
        <dbReference type="ARBA" id="ARBA00023180"/>
    </source>
</evidence>
<evidence type="ECO:0000313" key="16">
    <source>
        <dbReference type="EMBL" id="GGF94795.1"/>
    </source>
</evidence>
<evidence type="ECO:0000256" key="5">
    <source>
        <dbReference type="ARBA" id="ARBA00022723"/>
    </source>
</evidence>
<feature type="binding site" evidence="13">
    <location>
        <position position="352"/>
    </location>
    <ligand>
        <name>Zn(2+)</name>
        <dbReference type="ChEBI" id="CHEBI:29105"/>
        <label>2</label>
    </ligand>
</feature>
<evidence type="ECO:0000256" key="12">
    <source>
        <dbReference type="PIRSR" id="PIRSR601952-1"/>
    </source>
</evidence>
<feature type="signal peptide" evidence="15">
    <location>
        <begin position="1"/>
        <end position="24"/>
    </location>
</feature>
<evidence type="ECO:0000256" key="14">
    <source>
        <dbReference type="RuleBase" id="RU003946"/>
    </source>
</evidence>
<dbReference type="PANTHER" id="PTHR11596">
    <property type="entry name" value="ALKALINE PHOSPHATASE"/>
    <property type="match status" value="1"/>
</dbReference>
<evidence type="ECO:0000256" key="8">
    <source>
        <dbReference type="ARBA" id="ARBA00022842"/>
    </source>
</evidence>